<evidence type="ECO:0000256" key="5">
    <source>
        <dbReference type="ARBA" id="ARBA00024045"/>
    </source>
</evidence>
<keyword evidence="2" id="KW-0479">Metal-binding</keyword>
<feature type="compositionally biased region" description="Basic and acidic residues" evidence="6">
    <location>
        <begin position="41"/>
        <end position="51"/>
    </location>
</feature>
<protein>
    <submittedName>
        <fullName evidence="8">Heavy metal-associated domain superfamily</fullName>
    </submittedName>
</protein>
<evidence type="ECO:0000256" key="6">
    <source>
        <dbReference type="SAM" id="MobiDB-lite"/>
    </source>
</evidence>
<sequence>MDNQKVMVTGHFNLEKLLKTLKKKTGKKAEILMMNEKAEMVEKENDDHEVVQNEDDEHDVVQKENDEEKKFTEKKEEGDIVQENDKNPEVEEKIDTSETSTTKVEIHIVFLCEKYEEDIGKVISKFEGVKTCVVDVENQKIVITGDFDEEKLLEKLKKKMRKRIIKVEKNRNDEEAKIVIENDEEIEMDRGVYMYPNSDDEKEMAKYMMFSDENPNACSIS</sequence>
<dbReference type="PANTHER" id="PTHR46195:SF25">
    <property type="entry name" value="HEAVY METAL-ASSOCIATED ISOPRENYLATED PLANT PROTEIN 18"/>
    <property type="match status" value="1"/>
</dbReference>
<evidence type="ECO:0000259" key="7">
    <source>
        <dbReference type="PROSITE" id="PS50846"/>
    </source>
</evidence>
<evidence type="ECO:0000256" key="3">
    <source>
        <dbReference type="ARBA" id="ARBA00023288"/>
    </source>
</evidence>
<dbReference type="Proteomes" id="UP000694251">
    <property type="component" value="Chromosome 12"/>
</dbReference>
<dbReference type="InterPro" id="IPR044577">
    <property type="entry name" value="HIPP4/7/8/17/18/19"/>
</dbReference>
<keyword evidence="9" id="KW-1185">Reference proteome</keyword>
<organism evidence="8 9">
    <name type="scientific">Arabidopsis suecica</name>
    <name type="common">Swedish thale-cress</name>
    <name type="synonym">Cardaminopsis suecica</name>
    <dbReference type="NCBI Taxonomy" id="45249"/>
    <lineage>
        <taxon>Eukaryota</taxon>
        <taxon>Viridiplantae</taxon>
        <taxon>Streptophyta</taxon>
        <taxon>Embryophyta</taxon>
        <taxon>Tracheophyta</taxon>
        <taxon>Spermatophyta</taxon>
        <taxon>Magnoliopsida</taxon>
        <taxon>eudicotyledons</taxon>
        <taxon>Gunneridae</taxon>
        <taxon>Pentapetalae</taxon>
        <taxon>rosids</taxon>
        <taxon>malvids</taxon>
        <taxon>Brassicales</taxon>
        <taxon>Brassicaceae</taxon>
        <taxon>Camelineae</taxon>
        <taxon>Arabidopsis</taxon>
    </lineage>
</organism>
<evidence type="ECO:0000256" key="1">
    <source>
        <dbReference type="ARBA" id="ARBA00022481"/>
    </source>
</evidence>
<dbReference type="PROSITE" id="PS50846">
    <property type="entry name" value="HMA_2"/>
    <property type="match status" value="1"/>
</dbReference>
<evidence type="ECO:0000313" key="8">
    <source>
        <dbReference type="EMBL" id="KAG7547800.1"/>
    </source>
</evidence>
<keyword evidence="3" id="KW-0449">Lipoprotein</keyword>
<evidence type="ECO:0000256" key="2">
    <source>
        <dbReference type="ARBA" id="ARBA00022723"/>
    </source>
</evidence>
<proteinExistence type="inferred from homology"/>
<dbReference type="GO" id="GO:0046872">
    <property type="term" value="F:metal ion binding"/>
    <property type="evidence" value="ECO:0007669"/>
    <property type="project" value="UniProtKB-KW"/>
</dbReference>
<name>A0A8T1YNX7_ARASU</name>
<feature type="domain" description="HMA" evidence="7">
    <location>
        <begin position="101"/>
        <end position="168"/>
    </location>
</feature>
<dbReference type="EMBL" id="JAEFBJ010000012">
    <property type="protein sequence ID" value="KAG7547800.1"/>
    <property type="molecule type" value="Genomic_DNA"/>
</dbReference>
<comment type="caution">
    <text evidence="8">The sequence shown here is derived from an EMBL/GenBank/DDBJ whole genome shotgun (WGS) entry which is preliminary data.</text>
</comment>
<reference evidence="8 9" key="1">
    <citation type="submission" date="2020-12" db="EMBL/GenBank/DDBJ databases">
        <title>Concerted genomic and epigenomic changes stabilize Arabidopsis allopolyploids.</title>
        <authorList>
            <person name="Chen Z."/>
        </authorList>
    </citation>
    <scope>NUCLEOTIDE SEQUENCE [LARGE SCALE GENOMIC DNA]</scope>
    <source>
        <strain evidence="8">As9502</strain>
        <tissue evidence="8">Leaf</tissue>
    </source>
</reference>
<dbReference type="InterPro" id="IPR006121">
    <property type="entry name" value="HMA_dom"/>
</dbReference>
<accession>A0A8T1YNX7</accession>
<feature type="compositionally biased region" description="Basic and acidic residues" evidence="6">
    <location>
        <begin position="59"/>
        <end position="96"/>
    </location>
</feature>
<keyword evidence="4" id="KW-0636">Prenylation</keyword>
<dbReference type="OrthoDB" id="1112833at2759"/>
<evidence type="ECO:0000256" key="4">
    <source>
        <dbReference type="ARBA" id="ARBA00023289"/>
    </source>
</evidence>
<dbReference type="PANTHER" id="PTHR46195">
    <property type="entry name" value="HEAVY METAL-ASSOCIATED ISOPRENYLATED PLANT PROTEIN 7"/>
    <property type="match status" value="1"/>
</dbReference>
<dbReference type="AlphaFoldDB" id="A0A8T1YNX7"/>
<dbReference type="Pfam" id="PF00403">
    <property type="entry name" value="HMA"/>
    <property type="match status" value="1"/>
</dbReference>
<evidence type="ECO:0000313" key="9">
    <source>
        <dbReference type="Proteomes" id="UP000694251"/>
    </source>
</evidence>
<comment type="similarity">
    <text evidence="5">Belongs to the HIPP family.</text>
</comment>
<feature type="region of interest" description="Disordered" evidence="6">
    <location>
        <begin position="41"/>
        <end position="98"/>
    </location>
</feature>
<gene>
    <name evidence="8" type="ORF">ISN44_As12g030120</name>
</gene>
<keyword evidence="1" id="KW-0488">Methylation</keyword>